<organism evidence="4 5">
    <name type="scientific">Helicoverpa armigera</name>
    <name type="common">Cotton bollworm</name>
    <name type="synonym">Heliothis armigera</name>
    <dbReference type="NCBI Taxonomy" id="29058"/>
    <lineage>
        <taxon>Eukaryota</taxon>
        <taxon>Metazoa</taxon>
        <taxon>Ecdysozoa</taxon>
        <taxon>Arthropoda</taxon>
        <taxon>Hexapoda</taxon>
        <taxon>Insecta</taxon>
        <taxon>Pterygota</taxon>
        <taxon>Neoptera</taxon>
        <taxon>Endopterygota</taxon>
        <taxon>Lepidoptera</taxon>
        <taxon>Glossata</taxon>
        <taxon>Ditrysia</taxon>
        <taxon>Noctuoidea</taxon>
        <taxon>Noctuidae</taxon>
        <taxon>Heliothinae</taxon>
        <taxon>Helicoverpa</taxon>
    </lineage>
</organism>
<evidence type="ECO:0000313" key="4">
    <source>
        <dbReference type="EMBL" id="PZC74601.1"/>
    </source>
</evidence>
<evidence type="ECO:0000256" key="3">
    <source>
        <dbReference type="SAM" id="Coils"/>
    </source>
</evidence>
<sequence length="131" mass="14854">MNDSAADCSEALDPRVQIELERLNTATDEINRLEVELDEARLAFRRLLAEGHLRIQQLTKKLGTSVHKARPYYEARFRANIAESDRAHATVTQRSKAAAHRAATTLVQQLQNGLKRHIAKSRLAPATRMHY</sequence>
<dbReference type="EMBL" id="KZ150038">
    <property type="protein sequence ID" value="PZC74601.1"/>
    <property type="molecule type" value="Genomic_DNA"/>
</dbReference>
<keyword evidence="2 3" id="KW-0175">Coiled coil</keyword>
<dbReference type="Proteomes" id="UP000249218">
    <property type="component" value="Unassembled WGS sequence"/>
</dbReference>
<feature type="non-terminal residue" evidence="4">
    <location>
        <position position="131"/>
    </location>
</feature>
<dbReference type="GO" id="GO:0035556">
    <property type="term" value="P:intracellular signal transduction"/>
    <property type="evidence" value="ECO:0007669"/>
    <property type="project" value="InterPro"/>
</dbReference>
<name>A0A2W1BJY3_HELAM</name>
<accession>A0A2W1BJY3</accession>
<evidence type="ECO:0000256" key="2">
    <source>
        <dbReference type="ARBA" id="ARBA00023054"/>
    </source>
</evidence>
<dbReference type="PANTHER" id="PTHR19423:SF1">
    <property type="entry name" value="SH3 DOMAIN-BINDING PROTEIN 5"/>
    <property type="match status" value="1"/>
</dbReference>
<dbReference type="GO" id="GO:0004860">
    <property type="term" value="F:protein kinase inhibitor activity"/>
    <property type="evidence" value="ECO:0007669"/>
    <property type="project" value="TreeGrafter"/>
</dbReference>
<dbReference type="Pfam" id="PF05276">
    <property type="entry name" value="SH3BP5"/>
    <property type="match status" value="1"/>
</dbReference>
<protein>
    <submittedName>
        <fullName evidence="4">Uncharacterized protein</fullName>
    </submittedName>
</protein>
<gene>
    <name evidence="4" type="primary">HaOG207619</name>
    <name evidence="4" type="ORF">B5X24_HaOG207619</name>
</gene>
<comment type="similarity">
    <text evidence="1">Belongs to the SH3BP5 family.</text>
</comment>
<evidence type="ECO:0000256" key="1">
    <source>
        <dbReference type="ARBA" id="ARBA00007796"/>
    </source>
</evidence>
<keyword evidence="5" id="KW-1185">Reference proteome</keyword>
<dbReference type="InterPro" id="IPR007940">
    <property type="entry name" value="SH3BP5"/>
</dbReference>
<proteinExistence type="inferred from homology"/>
<dbReference type="AlphaFoldDB" id="A0A2W1BJY3"/>
<dbReference type="GO" id="GO:0005737">
    <property type="term" value="C:cytoplasm"/>
    <property type="evidence" value="ECO:0007669"/>
    <property type="project" value="TreeGrafter"/>
</dbReference>
<evidence type="ECO:0000313" key="5">
    <source>
        <dbReference type="Proteomes" id="UP000249218"/>
    </source>
</evidence>
<reference evidence="4 5" key="1">
    <citation type="journal article" date="2017" name="BMC Biol.">
        <title>Genomic innovations, transcriptional plasticity and gene loss underlying the evolution and divergence of two highly polyphagous and invasive Helicoverpa pest species.</title>
        <authorList>
            <person name="Pearce S.L."/>
            <person name="Clarke D.F."/>
            <person name="East P.D."/>
            <person name="Elfekih S."/>
            <person name="Gordon K.H."/>
            <person name="Jermiin L.S."/>
            <person name="McGaughran A."/>
            <person name="Oakeshott J.G."/>
            <person name="Papanikolaou A."/>
            <person name="Perera O.P."/>
            <person name="Rane R.V."/>
            <person name="Richards S."/>
            <person name="Tay W.T."/>
            <person name="Walsh T.K."/>
            <person name="Anderson A."/>
            <person name="Anderson C.J."/>
            <person name="Asgari S."/>
            <person name="Board P.G."/>
            <person name="Bretschneider A."/>
            <person name="Campbell P.M."/>
            <person name="Chertemps T."/>
            <person name="Christeller J.T."/>
            <person name="Coppin C.W."/>
            <person name="Downes S.J."/>
            <person name="Duan G."/>
            <person name="Farnsworth C.A."/>
            <person name="Good R.T."/>
            <person name="Han L.B."/>
            <person name="Han Y.C."/>
            <person name="Hatje K."/>
            <person name="Horne I."/>
            <person name="Huang Y.P."/>
            <person name="Hughes D.S."/>
            <person name="Jacquin-Joly E."/>
            <person name="James W."/>
            <person name="Jhangiani S."/>
            <person name="Kollmar M."/>
            <person name="Kuwar S.S."/>
            <person name="Li S."/>
            <person name="Liu N.Y."/>
            <person name="Maibeche M.T."/>
            <person name="Miller J.R."/>
            <person name="Montagne N."/>
            <person name="Perry T."/>
            <person name="Qu J."/>
            <person name="Song S.V."/>
            <person name="Sutton G.G."/>
            <person name="Vogel H."/>
            <person name="Walenz B.P."/>
            <person name="Xu W."/>
            <person name="Zhang H.J."/>
            <person name="Zou Z."/>
            <person name="Batterham P."/>
            <person name="Edwards O.R."/>
            <person name="Feyereisen R."/>
            <person name="Gibbs R.A."/>
            <person name="Heckel D.G."/>
            <person name="McGrath A."/>
            <person name="Robin C."/>
            <person name="Scherer S.E."/>
            <person name="Worley K.C."/>
            <person name="Wu Y.D."/>
        </authorList>
    </citation>
    <scope>NUCLEOTIDE SEQUENCE [LARGE SCALE GENOMIC DNA]</scope>
    <source>
        <strain evidence="4">Harm_GR_Male_#8</strain>
        <tissue evidence="4">Whole organism</tissue>
    </source>
</reference>
<dbReference type="PANTHER" id="PTHR19423">
    <property type="entry name" value="SH3 DOMAIN-BINDING PROTEIN 5"/>
    <property type="match status" value="1"/>
</dbReference>
<dbReference type="OrthoDB" id="446789at2759"/>
<feature type="coiled-coil region" evidence="3">
    <location>
        <begin position="16"/>
        <end position="50"/>
    </location>
</feature>